<keyword evidence="1" id="KW-0812">Transmembrane</keyword>
<sequence length="179" mass="19995">MEEFPSSERYFSSSAVTDEYVYSTSGCKIRVFDPVTGEPVWSSSRIKGAALSEPTLYKDKLYLVSSDGVLYAFEQGEGGLFFTRGLEDSAILYLPPVATAGMLFLLPFLLRKNENKTLVLGYWLIALVGVLLLSFIAIQPYFIAWDIFGMLTFLVLCALGVILLFGIIFLVFGLLKRRK</sequence>
<name>A0A0E3KQW1_METTE</name>
<dbReference type="PATRIC" id="fig|1434121.4.peg.743"/>
<organism evidence="2 3">
    <name type="scientific">Methanosarcina thermophila CHTI-55</name>
    <dbReference type="NCBI Taxonomy" id="1434121"/>
    <lineage>
        <taxon>Archaea</taxon>
        <taxon>Methanobacteriati</taxon>
        <taxon>Methanobacteriota</taxon>
        <taxon>Stenosarchaea group</taxon>
        <taxon>Methanomicrobia</taxon>
        <taxon>Methanosarcinales</taxon>
        <taxon>Methanosarcinaceae</taxon>
        <taxon>Methanosarcina</taxon>
    </lineage>
</organism>
<dbReference type="SUPFAM" id="SSF50998">
    <property type="entry name" value="Quinoprotein alcohol dehydrogenase-like"/>
    <property type="match status" value="1"/>
</dbReference>
<dbReference type="Proteomes" id="UP000056925">
    <property type="component" value="Chromosome"/>
</dbReference>
<feature type="transmembrane region" description="Helical" evidence="1">
    <location>
        <begin position="90"/>
        <end position="110"/>
    </location>
</feature>
<reference evidence="2 3" key="1">
    <citation type="submission" date="2014-07" db="EMBL/GenBank/DDBJ databases">
        <title>Methanogenic archaea and the global carbon cycle.</title>
        <authorList>
            <person name="Henriksen J.R."/>
            <person name="Luke J."/>
            <person name="Reinhart S."/>
            <person name="Benedict M.N."/>
            <person name="Youngblut N.D."/>
            <person name="Metcalf M.E."/>
            <person name="Whitaker R.J."/>
            <person name="Metcalf W.W."/>
        </authorList>
    </citation>
    <scope>NUCLEOTIDE SEQUENCE [LARGE SCALE GENOMIC DNA]</scope>
    <source>
        <strain evidence="2 3">CHTI-55</strain>
    </source>
</reference>
<dbReference type="InterPro" id="IPR011047">
    <property type="entry name" value="Quinoprotein_ADH-like_sf"/>
</dbReference>
<evidence type="ECO:0000256" key="1">
    <source>
        <dbReference type="SAM" id="Phobius"/>
    </source>
</evidence>
<dbReference type="HOGENOM" id="CLU_1500311_0_0_2"/>
<dbReference type="InterPro" id="IPR015943">
    <property type="entry name" value="WD40/YVTN_repeat-like_dom_sf"/>
</dbReference>
<keyword evidence="1" id="KW-0472">Membrane</keyword>
<dbReference type="Gene3D" id="2.130.10.10">
    <property type="entry name" value="YVTN repeat-like/Quinoprotein amine dehydrogenase"/>
    <property type="match status" value="1"/>
</dbReference>
<dbReference type="KEGG" id="mthe:MSTHC_0594"/>
<evidence type="ECO:0000313" key="3">
    <source>
        <dbReference type="Proteomes" id="UP000056925"/>
    </source>
</evidence>
<dbReference type="EMBL" id="CP009502">
    <property type="protein sequence ID" value="AKB14912.1"/>
    <property type="molecule type" value="Genomic_DNA"/>
</dbReference>
<gene>
    <name evidence="2" type="ORF">MSTHC_0594</name>
</gene>
<accession>A0A0E3KQW1</accession>
<feature type="transmembrane region" description="Helical" evidence="1">
    <location>
        <begin position="122"/>
        <end position="142"/>
    </location>
</feature>
<evidence type="ECO:0000313" key="2">
    <source>
        <dbReference type="EMBL" id="AKB14912.1"/>
    </source>
</evidence>
<dbReference type="RefSeq" id="WP_048166155.1">
    <property type="nucleotide sequence ID" value="NZ_CP009502.1"/>
</dbReference>
<feature type="transmembrane region" description="Helical" evidence="1">
    <location>
        <begin position="148"/>
        <end position="175"/>
    </location>
</feature>
<proteinExistence type="predicted"/>
<keyword evidence="1" id="KW-1133">Transmembrane helix</keyword>
<dbReference type="GeneID" id="75279267"/>
<dbReference type="AlphaFoldDB" id="A0A0E3KQW1"/>
<protein>
    <submittedName>
        <fullName evidence="2">Uncharacterized protein</fullName>
    </submittedName>
</protein>